<dbReference type="EMBL" id="BRXU01000004">
    <property type="protein sequence ID" value="GLC51015.1"/>
    <property type="molecule type" value="Genomic_DNA"/>
</dbReference>
<protein>
    <submittedName>
        <fullName evidence="2">Uncharacterized protein</fullName>
    </submittedName>
</protein>
<dbReference type="InterPro" id="IPR003774">
    <property type="entry name" value="AlgH-like"/>
</dbReference>
<evidence type="ECO:0000313" key="2">
    <source>
        <dbReference type="EMBL" id="GLC51015.1"/>
    </source>
</evidence>
<evidence type="ECO:0000313" key="3">
    <source>
        <dbReference type="Proteomes" id="UP001165080"/>
    </source>
</evidence>
<dbReference type="PANTHER" id="PTHR31984">
    <property type="entry name" value="TRANSPORTER, PUTATIVE (DUF179)-RELATED"/>
    <property type="match status" value="1"/>
</dbReference>
<dbReference type="Gene3D" id="3.40.1740.10">
    <property type="entry name" value="VC0467-like"/>
    <property type="match status" value="1"/>
</dbReference>
<name>A0A9W6F064_9CHLO</name>
<dbReference type="Pfam" id="PF02622">
    <property type="entry name" value="DUF179"/>
    <property type="match status" value="1"/>
</dbReference>
<gene>
    <name evidence="2" type="primary">PLESTMB000570</name>
    <name evidence="2" type="ORF">PLESTB_000456800</name>
</gene>
<keyword evidence="3" id="KW-1185">Reference proteome</keyword>
<feature type="compositionally biased region" description="Basic and acidic residues" evidence="1">
    <location>
        <begin position="60"/>
        <end position="69"/>
    </location>
</feature>
<accession>A0A9W6F064</accession>
<dbReference type="AlphaFoldDB" id="A0A9W6F064"/>
<feature type="region of interest" description="Disordered" evidence="1">
    <location>
        <begin position="1"/>
        <end position="85"/>
    </location>
</feature>
<dbReference type="Proteomes" id="UP001165080">
    <property type="component" value="Unassembled WGS sequence"/>
</dbReference>
<evidence type="ECO:0000256" key="1">
    <source>
        <dbReference type="SAM" id="MobiDB-lite"/>
    </source>
</evidence>
<proteinExistence type="predicted"/>
<sequence>MLSRRAPSDAGLSPSRDTTQKFRKSISRAGGFLHSARTRTLSRSSLGPNDPSADQPGGEPPKRAPHPEMDDSSLQGGGSVSSSIPDTLPYLGSGSDWREFRAKLVAQSKGASGAGGGSSDADVASGKWAHAIPKPERGALLLAHPLLFQQSQTYFHRAAILLLDHGETGSYGLILNRPSKFLIGDVPLSRPQTQFAANRLYIGGDVGQGEVQILHPYGQLSGAVEVVKGVYVGAMEAARDAVDAGFAQAEDFRWFTAYAGWGPGQLAMECKRGVWFTAAASPGLLLQEVLPGEGPQYWHRVMNMLGAASARPAQAITRSCLPLSRSTMTSRTSPLEALSPRLSVAAEEGGRVAAEQQGGAAPQSSWPAAAAAAVRLGSVWAAALRGRWRVTLEGTPPDSLPWQGRRAALGARSSTAAPLPVFGEGNASAARSAVCREAAFGRSDGRNAEARLSPVYGGERGAGQVV</sequence>
<organism evidence="2 3">
    <name type="scientific">Pleodorina starrii</name>
    <dbReference type="NCBI Taxonomy" id="330485"/>
    <lineage>
        <taxon>Eukaryota</taxon>
        <taxon>Viridiplantae</taxon>
        <taxon>Chlorophyta</taxon>
        <taxon>core chlorophytes</taxon>
        <taxon>Chlorophyceae</taxon>
        <taxon>CS clade</taxon>
        <taxon>Chlamydomonadales</taxon>
        <taxon>Volvocaceae</taxon>
        <taxon>Pleodorina</taxon>
    </lineage>
</organism>
<reference evidence="2 3" key="1">
    <citation type="journal article" date="2023" name="Commun. Biol.">
        <title>Reorganization of the ancestral sex-determining regions during the evolution of trioecy in Pleodorina starrii.</title>
        <authorList>
            <person name="Takahashi K."/>
            <person name="Suzuki S."/>
            <person name="Kawai-Toyooka H."/>
            <person name="Yamamoto K."/>
            <person name="Hamaji T."/>
            <person name="Ootsuki R."/>
            <person name="Yamaguchi H."/>
            <person name="Kawachi M."/>
            <person name="Higashiyama T."/>
            <person name="Nozaki H."/>
        </authorList>
    </citation>
    <scope>NUCLEOTIDE SEQUENCE [LARGE SCALE GENOMIC DNA]</scope>
    <source>
        <strain evidence="2 3">NIES-4479</strain>
    </source>
</reference>
<dbReference type="SUPFAM" id="SSF143456">
    <property type="entry name" value="VC0467-like"/>
    <property type="match status" value="1"/>
</dbReference>
<comment type="caution">
    <text evidence="2">The sequence shown here is derived from an EMBL/GenBank/DDBJ whole genome shotgun (WGS) entry which is preliminary data.</text>
</comment>
<dbReference type="PANTHER" id="PTHR31984:SF17">
    <property type="entry name" value="TRANSCRIPTIONAL REGULATOR"/>
    <property type="match status" value="1"/>
</dbReference>